<dbReference type="PANTHER" id="PTHR42873">
    <property type="entry name" value="RIBOSOMAL RNA LARGE SUBUNIT METHYLTRANSFERASE"/>
    <property type="match status" value="1"/>
</dbReference>
<name>A0ABX8V633_9BACT</name>
<evidence type="ECO:0000256" key="5">
    <source>
        <dbReference type="ARBA" id="ARBA00022679"/>
    </source>
</evidence>
<evidence type="ECO:0000256" key="4">
    <source>
        <dbReference type="ARBA" id="ARBA00022603"/>
    </source>
</evidence>
<protein>
    <submittedName>
        <fullName evidence="9">Ribosomal RNA large subunit methyltransferase I</fullName>
        <ecNumber evidence="9">2.1.1.191</ecNumber>
    </submittedName>
</protein>
<evidence type="ECO:0000256" key="6">
    <source>
        <dbReference type="ARBA" id="ARBA00022691"/>
    </source>
</evidence>
<reference evidence="9 10" key="1">
    <citation type="journal article" date="2022" name="bioRxiv">
        <title>Ecology and evolution of chlamydial symbionts of arthropods.</title>
        <authorList>
            <person name="Halter T."/>
            <person name="Koestlbacher S."/>
            <person name="Collingro A."/>
            <person name="Sixt B.S."/>
            <person name="Toenshoff E.R."/>
            <person name="Hendrickx F."/>
            <person name="Kostanjsek R."/>
            <person name="Horn M."/>
        </authorList>
    </citation>
    <scope>NUCLEOTIDE SEQUENCE [LARGE SCALE GENOMIC DNA]</scope>
    <source>
        <strain evidence="9">W744xW776</strain>
    </source>
</reference>
<dbReference type="EMBL" id="CP075587">
    <property type="protein sequence ID" value="QYF48920.1"/>
    <property type="molecule type" value="Genomic_DNA"/>
</dbReference>
<organism evidence="9 10">
    <name type="scientific">Candidatus Rhabdochlamydia oedothoracis</name>
    <dbReference type="NCBI Taxonomy" id="2720720"/>
    <lineage>
        <taxon>Bacteria</taxon>
        <taxon>Pseudomonadati</taxon>
        <taxon>Chlamydiota</taxon>
        <taxon>Chlamydiia</taxon>
        <taxon>Parachlamydiales</taxon>
        <taxon>Candidatus Rhabdochlamydiaceae</taxon>
        <taxon>Candidatus Rhabdochlamydia</taxon>
    </lineage>
</organism>
<keyword evidence="7" id="KW-0694">RNA-binding</keyword>
<dbReference type="Gene3D" id="2.30.130.10">
    <property type="entry name" value="PUA domain"/>
    <property type="match status" value="1"/>
</dbReference>
<keyword evidence="10" id="KW-1185">Reference proteome</keyword>
<dbReference type="InterPro" id="IPR041532">
    <property type="entry name" value="RlmI-like_PUA"/>
</dbReference>
<dbReference type="CDD" id="cd21153">
    <property type="entry name" value="PUA_RlmI"/>
    <property type="match status" value="1"/>
</dbReference>
<keyword evidence="2" id="KW-0963">Cytoplasm</keyword>
<dbReference type="SUPFAM" id="SSF88697">
    <property type="entry name" value="PUA domain-like"/>
    <property type="match status" value="1"/>
</dbReference>
<dbReference type="Pfam" id="PF17785">
    <property type="entry name" value="PUA_3"/>
    <property type="match status" value="1"/>
</dbReference>
<evidence type="ECO:0000256" key="2">
    <source>
        <dbReference type="ARBA" id="ARBA00022490"/>
    </source>
</evidence>
<evidence type="ECO:0000256" key="7">
    <source>
        <dbReference type="ARBA" id="ARBA00022884"/>
    </source>
</evidence>
<dbReference type="InterPro" id="IPR002478">
    <property type="entry name" value="PUA"/>
</dbReference>
<dbReference type="PANTHER" id="PTHR42873:SF1">
    <property type="entry name" value="S-ADENOSYLMETHIONINE-DEPENDENT METHYLTRANSFERASE DOMAIN-CONTAINING PROTEIN"/>
    <property type="match status" value="1"/>
</dbReference>
<gene>
    <name evidence="9" type="ORF">RHABOEDO_001159</name>
</gene>
<dbReference type="GO" id="GO:0008168">
    <property type="term" value="F:methyltransferase activity"/>
    <property type="evidence" value="ECO:0007669"/>
    <property type="project" value="UniProtKB-KW"/>
</dbReference>
<evidence type="ECO:0000259" key="8">
    <source>
        <dbReference type="SMART" id="SM00359"/>
    </source>
</evidence>
<keyword evidence="4 9" id="KW-0489">Methyltransferase</keyword>
<accession>A0ABX8V633</accession>
<dbReference type="Proteomes" id="UP000826014">
    <property type="component" value="Chromosome"/>
</dbReference>
<dbReference type="RefSeq" id="WP_215217015.1">
    <property type="nucleotide sequence ID" value="NZ_CP075587.1"/>
</dbReference>
<evidence type="ECO:0000313" key="9">
    <source>
        <dbReference type="EMBL" id="QYF48920.1"/>
    </source>
</evidence>
<evidence type="ECO:0000313" key="10">
    <source>
        <dbReference type="Proteomes" id="UP000826014"/>
    </source>
</evidence>
<evidence type="ECO:0000256" key="1">
    <source>
        <dbReference type="ARBA" id="ARBA00004496"/>
    </source>
</evidence>
<dbReference type="EC" id="2.1.1.191" evidence="9"/>
<feature type="domain" description="PUA" evidence="8">
    <location>
        <begin position="3"/>
        <end position="84"/>
    </location>
</feature>
<evidence type="ECO:0000256" key="3">
    <source>
        <dbReference type="ARBA" id="ARBA00022552"/>
    </source>
</evidence>
<dbReference type="GO" id="GO:0032259">
    <property type="term" value="P:methylation"/>
    <property type="evidence" value="ECO:0007669"/>
    <property type="project" value="UniProtKB-KW"/>
</dbReference>
<dbReference type="PROSITE" id="PS50890">
    <property type="entry name" value="PUA"/>
    <property type="match status" value="1"/>
</dbReference>
<sequence>MKKRAILKPSREKSLLHRHPWIFSGAIDSLPEFEQGEILEVYSSSGQYLAQAYFHKDNSLAARALSFDRDLEDVVLNKHLDRAIELRKKVFCQKNYLFSH</sequence>
<keyword evidence="6" id="KW-0949">S-adenosyl-L-methionine</keyword>
<keyword evidence="3" id="KW-0698">rRNA processing</keyword>
<dbReference type="InterPro" id="IPR015947">
    <property type="entry name" value="PUA-like_sf"/>
</dbReference>
<keyword evidence="5 9" id="KW-0808">Transferase</keyword>
<proteinExistence type="predicted"/>
<dbReference type="SMART" id="SM00359">
    <property type="entry name" value="PUA"/>
    <property type="match status" value="1"/>
</dbReference>
<comment type="subcellular location">
    <subcellularLocation>
        <location evidence="1">Cytoplasm</location>
    </subcellularLocation>
</comment>
<dbReference type="InterPro" id="IPR036974">
    <property type="entry name" value="PUA_sf"/>
</dbReference>